<proteinExistence type="predicted"/>
<reference evidence="2 3" key="1">
    <citation type="submission" date="2018-09" db="EMBL/GenBank/DDBJ databases">
        <title>Genomic investigation of the strawberry pathogen Phytophthora fragariae indicates pathogenicity is determined by transcriptional variation in three key races.</title>
        <authorList>
            <person name="Adams T.M."/>
            <person name="Armitage A.D."/>
            <person name="Sobczyk M.K."/>
            <person name="Bates H.J."/>
            <person name="Dunwell J.M."/>
            <person name="Nellist C.F."/>
            <person name="Harrison R.J."/>
        </authorList>
    </citation>
    <scope>NUCLEOTIDE SEQUENCE [LARGE SCALE GENOMIC DNA]</scope>
    <source>
        <strain evidence="2 3">SCRP324</strain>
    </source>
</reference>
<evidence type="ECO:0000313" key="3">
    <source>
        <dbReference type="Proteomes" id="UP000435112"/>
    </source>
</evidence>
<dbReference type="AlphaFoldDB" id="A0A6A3KWX8"/>
<dbReference type="Proteomes" id="UP000435112">
    <property type="component" value="Unassembled WGS sequence"/>
</dbReference>
<accession>A0A6A3KWX8</accession>
<dbReference type="EMBL" id="QXFU01001079">
    <property type="protein sequence ID" value="KAE9011349.1"/>
    <property type="molecule type" value="Genomic_DNA"/>
</dbReference>
<protein>
    <submittedName>
        <fullName evidence="2">Uncharacterized protein</fullName>
    </submittedName>
</protein>
<organism evidence="2 3">
    <name type="scientific">Phytophthora rubi</name>
    <dbReference type="NCBI Taxonomy" id="129364"/>
    <lineage>
        <taxon>Eukaryota</taxon>
        <taxon>Sar</taxon>
        <taxon>Stramenopiles</taxon>
        <taxon>Oomycota</taxon>
        <taxon>Peronosporomycetes</taxon>
        <taxon>Peronosporales</taxon>
        <taxon>Peronosporaceae</taxon>
        <taxon>Phytophthora</taxon>
    </lineage>
</organism>
<comment type="caution">
    <text evidence="2">The sequence shown here is derived from an EMBL/GenBank/DDBJ whole genome shotgun (WGS) entry which is preliminary data.</text>
</comment>
<feature type="region of interest" description="Disordered" evidence="1">
    <location>
        <begin position="252"/>
        <end position="309"/>
    </location>
</feature>
<evidence type="ECO:0000256" key="1">
    <source>
        <dbReference type="SAM" id="MobiDB-lite"/>
    </source>
</evidence>
<evidence type="ECO:0000313" key="2">
    <source>
        <dbReference type="EMBL" id="KAE9011349.1"/>
    </source>
</evidence>
<feature type="compositionally biased region" description="Polar residues" evidence="1">
    <location>
        <begin position="270"/>
        <end position="286"/>
    </location>
</feature>
<feature type="compositionally biased region" description="Polar residues" evidence="1">
    <location>
        <begin position="299"/>
        <end position="308"/>
    </location>
</feature>
<gene>
    <name evidence="2" type="ORF">PR002_g15107</name>
</gene>
<sequence>MDHVFVKQGLLDSPGFVYGKAKVRTGRSLNVRVRRIASGRWEALPAFSASLPRAPLQHRIVSEQEALSGIGTFESCVCVPHVGDHSTRTWSYGVVVGYEWKTEAPSSLLHVDFGDKTDAVLFDSSVLQDIAMATYALRPCNGRLVADIMPGEMREIKKAAYDTFMGVNGMATRDSTRIRGSVQAGPLDETQRVPLYEFTAGRVVLLQIQHILDFGFYQDGNRSVPSGMHLGSTIFDYEPPALHVELTLPSQEEVPANPATASPAIPSDVDASSNLPVSGRNTGDNSSSKRRRDAGARAPSQSAGSAGSRTALLDEYEEFLAFKRSRSRGIAESENWHDSRDVAKAPFRPSALQQTIHRVLVNGKYCMLSPLLFLETMQTEVEDLPSHILPCFVGFTPGSLDLMVFRSCVLRVGINAIGVKRNRKYDFGDFTAKNKLPAAAEPQDITDLVAALEMLAQIVRKVYKATVCEIVEAATSCVHLLSEDVSVPPAALVEVVYWIDKRLQKARAAFGSSGHRVLH</sequence>
<name>A0A6A3KWX8_9STRA</name>
<dbReference type="OrthoDB" id="129835at2759"/>